<reference evidence="1 2" key="1">
    <citation type="submission" date="2015-12" db="EMBL/GenBank/DDBJ databases">
        <title>Draft genome sequence of Mesorhizobium sp. UFLA 01-765, a multitolerant efficient symbiont and plant-growth promoting strain isolated from Zn-mining soil using Leucaena leucocephala as a trap plant.</title>
        <authorList>
            <person name="Rangel W.M."/>
            <person name="Thijs S."/>
            <person name="Longatti S.M."/>
            <person name="Moreira F.M."/>
            <person name="Weyens N."/>
            <person name="Vangronsveld J."/>
            <person name="Van Hamme J.D."/>
            <person name="Bottos E.M."/>
            <person name="Rineau F."/>
        </authorList>
    </citation>
    <scope>NUCLEOTIDE SEQUENCE [LARGE SCALE GENOMIC DNA]</scope>
    <source>
        <strain evidence="1 2">UFLA 01-765</strain>
    </source>
</reference>
<dbReference type="Proteomes" id="UP000053176">
    <property type="component" value="Unassembled WGS sequence"/>
</dbReference>
<dbReference type="Pfam" id="PF05402">
    <property type="entry name" value="PqqD"/>
    <property type="match status" value="1"/>
</dbReference>
<dbReference type="InterPro" id="IPR008792">
    <property type="entry name" value="PQQD"/>
</dbReference>
<dbReference type="AlphaFoldDB" id="A0A101KUE8"/>
<comment type="caution">
    <text evidence="1">The sequence shown here is derived from an EMBL/GenBank/DDBJ whole genome shotgun (WGS) entry which is preliminary data.</text>
</comment>
<dbReference type="EMBL" id="LPWA01000098">
    <property type="protein sequence ID" value="KUM27206.1"/>
    <property type="molecule type" value="Genomic_DNA"/>
</dbReference>
<evidence type="ECO:0008006" key="3">
    <source>
        <dbReference type="Google" id="ProtNLM"/>
    </source>
</evidence>
<protein>
    <recommendedName>
        <fullName evidence="3">PqqD family protein</fullName>
    </recommendedName>
</protein>
<evidence type="ECO:0000313" key="2">
    <source>
        <dbReference type="Proteomes" id="UP000053176"/>
    </source>
</evidence>
<name>A0A101KUE8_RHILI</name>
<organism evidence="1 2">
    <name type="scientific">Rhizobium loti</name>
    <name type="common">Mesorhizobium loti</name>
    <dbReference type="NCBI Taxonomy" id="381"/>
    <lineage>
        <taxon>Bacteria</taxon>
        <taxon>Pseudomonadati</taxon>
        <taxon>Pseudomonadota</taxon>
        <taxon>Alphaproteobacteria</taxon>
        <taxon>Hyphomicrobiales</taxon>
        <taxon>Phyllobacteriaceae</taxon>
        <taxon>Mesorhizobium</taxon>
    </lineage>
</organism>
<gene>
    <name evidence="1" type="ORF">AU467_02075</name>
</gene>
<accession>A0A101KUE8</accession>
<proteinExistence type="predicted"/>
<evidence type="ECO:0000313" key="1">
    <source>
        <dbReference type="EMBL" id="KUM27206.1"/>
    </source>
</evidence>
<sequence length="76" mass="8783">MGICIVFTPENPRLYTLNSSAWLIMELCDGRSWRSLERSYFATIEPSRSREVARLELRRGIEDLIQQGVIELVEPA</sequence>